<evidence type="ECO:0000256" key="2">
    <source>
        <dbReference type="ARBA" id="ARBA00004777"/>
    </source>
</evidence>
<dbReference type="GO" id="GO:0035999">
    <property type="term" value="P:tetrahydrofolate interconversion"/>
    <property type="evidence" value="ECO:0007669"/>
    <property type="project" value="UniProtKB-UniPathway"/>
</dbReference>
<accession>A0A5B2W4E3</accession>
<comment type="similarity">
    <text evidence="3 12">Belongs to the methylenetetrahydrofolate reductase family.</text>
</comment>
<evidence type="ECO:0000256" key="7">
    <source>
        <dbReference type="ARBA" id="ARBA00023002"/>
    </source>
</evidence>
<keyword evidence="6 12" id="KW-0274">FAD</keyword>
<evidence type="ECO:0000256" key="6">
    <source>
        <dbReference type="ARBA" id="ARBA00022827"/>
    </source>
</evidence>
<keyword evidence="14" id="KW-1185">Reference proteome</keyword>
<dbReference type="CDD" id="cd00537">
    <property type="entry name" value="MTHFR"/>
    <property type="match status" value="1"/>
</dbReference>
<dbReference type="InterPro" id="IPR004620">
    <property type="entry name" value="MTHF_reductase_bac"/>
</dbReference>
<dbReference type="AlphaFoldDB" id="A0A5B2W4E3"/>
<evidence type="ECO:0000256" key="11">
    <source>
        <dbReference type="ARBA" id="ARBA00048628"/>
    </source>
</evidence>
<reference evidence="13 14" key="2">
    <citation type="submission" date="2019-09" db="EMBL/GenBank/DDBJ databases">
        <authorList>
            <person name="Jin C."/>
        </authorList>
    </citation>
    <scope>NUCLEOTIDE SEQUENCE [LARGE SCALE GENOMIC DNA]</scope>
    <source>
        <strain evidence="13 14">BN140078</strain>
    </source>
</reference>
<dbReference type="PANTHER" id="PTHR45754">
    <property type="entry name" value="METHYLENETETRAHYDROFOLATE REDUCTASE"/>
    <property type="match status" value="1"/>
</dbReference>
<evidence type="ECO:0000256" key="9">
    <source>
        <dbReference type="ARBA" id="ARBA00023167"/>
    </source>
</evidence>
<comment type="cofactor">
    <cofactor evidence="1 12">
        <name>FAD</name>
        <dbReference type="ChEBI" id="CHEBI:57692"/>
    </cofactor>
</comment>
<name>A0A5B2W4E3_9BACT</name>
<keyword evidence="9" id="KW-0486">Methionine biosynthesis</keyword>
<dbReference type="GO" id="GO:0009086">
    <property type="term" value="P:methionine biosynthetic process"/>
    <property type="evidence" value="ECO:0007669"/>
    <property type="project" value="UniProtKB-KW"/>
</dbReference>
<keyword evidence="7 12" id="KW-0560">Oxidoreductase</keyword>
<evidence type="ECO:0000313" key="14">
    <source>
        <dbReference type="Proteomes" id="UP000324611"/>
    </source>
</evidence>
<reference evidence="13 14" key="1">
    <citation type="submission" date="2019-09" db="EMBL/GenBank/DDBJ databases">
        <title>Chitinophaga ginsengihumi sp. nov., isolated from soil of ginseng rhizosphere.</title>
        <authorList>
            <person name="Lee J."/>
        </authorList>
    </citation>
    <scope>NUCLEOTIDE SEQUENCE [LARGE SCALE GENOMIC DNA]</scope>
    <source>
        <strain evidence="13 14">BN140078</strain>
    </source>
</reference>
<dbReference type="FunFam" id="3.20.20.220:FF:000015">
    <property type="entry name" value="Methylenetetrahydrofolate reductase"/>
    <property type="match status" value="1"/>
</dbReference>
<comment type="catalytic activity">
    <reaction evidence="11">
        <text>(6S)-5-methyl-5,6,7,8-tetrahydrofolate + NAD(+) = (6R)-5,10-methylene-5,6,7,8-tetrahydrofolate + NADH + H(+)</text>
        <dbReference type="Rhea" id="RHEA:19821"/>
        <dbReference type="ChEBI" id="CHEBI:15378"/>
        <dbReference type="ChEBI" id="CHEBI:15636"/>
        <dbReference type="ChEBI" id="CHEBI:18608"/>
        <dbReference type="ChEBI" id="CHEBI:57540"/>
        <dbReference type="ChEBI" id="CHEBI:57945"/>
        <dbReference type="EC" id="1.5.1.54"/>
    </reaction>
    <physiologicalReaction direction="right-to-left" evidence="11">
        <dbReference type="Rhea" id="RHEA:19823"/>
    </physiologicalReaction>
</comment>
<dbReference type="GO" id="GO:0106312">
    <property type="term" value="F:methylenetetrahydrofolate reductase (NADH) activity"/>
    <property type="evidence" value="ECO:0007669"/>
    <property type="project" value="UniProtKB-EC"/>
</dbReference>
<dbReference type="NCBIfam" id="TIGR00676">
    <property type="entry name" value="fadh2"/>
    <property type="match status" value="1"/>
</dbReference>
<keyword evidence="4" id="KW-0028">Amino-acid biosynthesis</keyword>
<dbReference type="InterPro" id="IPR003171">
    <property type="entry name" value="Mehydrof_redctse-like"/>
</dbReference>
<dbReference type="Pfam" id="PF02219">
    <property type="entry name" value="MTHFR"/>
    <property type="match status" value="1"/>
</dbReference>
<dbReference type="InterPro" id="IPR029041">
    <property type="entry name" value="FAD-linked_oxidoreductase-like"/>
</dbReference>
<keyword evidence="5 12" id="KW-0285">Flavoprotein</keyword>
<evidence type="ECO:0000256" key="1">
    <source>
        <dbReference type="ARBA" id="ARBA00001974"/>
    </source>
</evidence>
<dbReference type="EMBL" id="VUOC01000001">
    <property type="protein sequence ID" value="KAA2245129.1"/>
    <property type="molecule type" value="Genomic_DNA"/>
</dbReference>
<comment type="pathway">
    <text evidence="2 12">One-carbon metabolism; tetrahydrofolate interconversion.</text>
</comment>
<dbReference type="GO" id="GO:0005829">
    <property type="term" value="C:cytosol"/>
    <property type="evidence" value="ECO:0007669"/>
    <property type="project" value="InterPro"/>
</dbReference>
<dbReference type="GO" id="GO:0071949">
    <property type="term" value="F:FAD binding"/>
    <property type="evidence" value="ECO:0007669"/>
    <property type="project" value="TreeGrafter"/>
</dbReference>
<protein>
    <recommendedName>
        <fullName evidence="12">Methylenetetrahydrofolate reductase</fullName>
        <ecNumber evidence="12">1.5.1.54</ecNumber>
    </recommendedName>
</protein>
<proteinExistence type="inferred from homology"/>
<comment type="pathway">
    <text evidence="10">Amino-acid biosynthesis; L-methionine biosynthesis via de novo pathway.</text>
</comment>
<dbReference type="Gene3D" id="3.20.20.220">
    <property type="match status" value="1"/>
</dbReference>
<sequence length="317" mass="36097">MKVTEHIAQAKDTLISFEILPPLKGKSIESIYDHLDPLMEFKPAFINVTYHRSEHMFKKRADGSFEKVEIRKRPGTVGICAAIMNHYNVDAVPHLICGGFSREETENALIDLNFLGVDNVLVLRGDAPKNETFFEPDPHGHRYAIELLQQVVNMNNGIYQEEDLQGGLKTKFCIGVAGYPEKHFESPNMQTDISHLKRKVEQGADYIVTQMFFNNQKFFDFVAKCREMGITVPIIPGLKPLTSKKQLTVLPRTFFVDIPDELASEVMKCKTDKEVEEVGTRWLIQQSRELKQFGVPVLHYYTLGKPNVIKTVVEAII</sequence>
<organism evidence="13 14">
    <name type="scientific">Chitinophaga agrisoli</name>
    <dbReference type="NCBI Taxonomy" id="2607653"/>
    <lineage>
        <taxon>Bacteria</taxon>
        <taxon>Pseudomonadati</taxon>
        <taxon>Bacteroidota</taxon>
        <taxon>Chitinophagia</taxon>
        <taxon>Chitinophagales</taxon>
        <taxon>Chitinophagaceae</taxon>
        <taxon>Chitinophaga</taxon>
    </lineage>
</organism>
<evidence type="ECO:0000256" key="3">
    <source>
        <dbReference type="ARBA" id="ARBA00006743"/>
    </source>
</evidence>
<evidence type="ECO:0000256" key="4">
    <source>
        <dbReference type="ARBA" id="ARBA00022605"/>
    </source>
</evidence>
<evidence type="ECO:0000256" key="10">
    <source>
        <dbReference type="ARBA" id="ARBA00034478"/>
    </source>
</evidence>
<dbReference type="Proteomes" id="UP000324611">
    <property type="component" value="Unassembled WGS sequence"/>
</dbReference>
<dbReference type="PANTHER" id="PTHR45754:SF3">
    <property type="entry name" value="METHYLENETETRAHYDROFOLATE REDUCTASE (NADPH)"/>
    <property type="match status" value="1"/>
</dbReference>
<dbReference type="EC" id="1.5.1.54" evidence="12"/>
<gene>
    <name evidence="13" type="primary">metF</name>
    <name evidence="13" type="ORF">F0L74_03975</name>
</gene>
<comment type="caution">
    <text evidence="13">The sequence shown here is derived from an EMBL/GenBank/DDBJ whole genome shotgun (WGS) entry which is preliminary data.</text>
</comment>
<evidence type="ECO:0000313" key="13">
    <source>
        <dbReference type="EMBL" id="KAA2245129.1"/>
    </source>
</evidence>
<evidence type="ECO:0000256" key="8">
    <source>
        <dbReference type="ARBA" id="ARBA00023027"/>
    </source>
</evidence>
<dbReference type="UniPathway" id="UPA00193"/>
<dbReference type="RefSeq" id="WP_149836525.1">
    <property type="nucleotide sequence ID" value="NZ_VUOC01000001.1"/>
</dbReference>
<keyword evidence="8" id="KW-0520">NAD</keyword>
<evidence type="ECO:0000256" key="12">
    <source>
        <dbReference type="RuleBase" id="RU003862"/>
    </source>
</evidence>
<dbReference type="SUPFAM" id="SSF51730">
    <property type="entry name" value="FAD-linked oxidoreductase"/>
    <property type="match status" value="1"/>
</dbReference>
<evidence type="ECO:0000256" key="5">
    <source>
        <dbReference type="ARBA" id="ARBA00022630"/>
    </source>
</evidence>